<sequence>MLFFIFSVYATAIQCNETLPSEMVCLDNDIHPCILDQTSTFLCYVFPSTNCEGERSFNLSFPCRYCYQLPSESIYCNPPKFCKFQMKDSLSSCFATERCVGNSSFYRREKCRHTTKSQKTAVFLSLFLGAVGADRFYLGHYTTAAFKLITVGGFGIAYTIDLLLIIAGYLGPKDGSGYIERL</sequence>
<dbReference type="GO" id="GO:0016020">
    <property type="term" value="C:membrane"/>
    <property type="evidence" value="ECO:0007669"/>
    <property type="project" value="UniProtKB-SubCell"/>
</dbReference>
<dbReference type="OrthoDB" id="10257855at2759"/>
<reference evidence="11" key="1">
    <citation type="submission" date="2016-10" db="EMBL/GenBank/DDBJ databases">
        <authorList>
            <person name="Benchimol M."/>
            <person name="Almeida L.G."/>
            <person name="Vasconcelos A.T."/>
            <person name="Perreira-Neves A."/>
            <person name="Rosa I.A."/>
            <person name="Tasca T."/>
            <person name="Bogo M.R."/>
            <person name="de Souza W."/>
        </authorList>
    </citation>
    <scope>NUCLEOTIDE SEQUENCE [LARGE SCALE GENOMIC DNA]</scope>
    <source>
        <strain evidence="11">K</strain>
    </source>
</reference>
<proteinExistence type="inferred from homology"/>
<dbReference type="InterPro" id="IPR007829">
    <property type="entry name" value="TM2"/>
</dbReference>
<protein>
    <submittedName>
        <fullName evidence="11">TM2 domain-containing protein 3</fullName>
    </submittedName>
</protein>
<evidence type="ECO:0000256" key="1">
    <source>
        <dbReference type="ARBA" id="ARBA00004141"/>
    </source>
</evidence>
<keyword evidence="3 8" id="KW-0812">Transmembrane</keyword>
<evidence type="ECO:0000259" key="10">
    <source>
        <dbReference type="Pfam" id="PF05154"/>
    </source>
</evidence>
<comment type="caution">
    <text evidence="11">The sequence shown here is derived from an EMBL/GenBank/DDBJ whole genome shotgun (WGS) entry which is preliminary data.</text>
</comment>
<dbReference type="RefSeq" id="XP_068350204.1">
    <property type="nucleotide sequence ID" value="XM_068494951.1"/>
</dbReference>
<dbReference type="InterPro" id="IPR050932">
    <property type="entry name" value="TM2D1-3-like"/>
</dbReference>
<feature type="domain" description="TM2" evidence="10">
    <location>
        <begin position="115"/>
        <end position="162"/>
    </location>
</feature>
<keyword evidence="7" id="KW-0325">Glycoprotein</keyword>
<evidence type="ECO:0000256" key="3">
    <source>
        <dbReference type="ARBA" id="ARBA00022692"/>
    </source>
</evidence>
<feature type="transmembrane region" description="Helical" evidence="8">
    <location>
        <begin position="120"/>
        <end position="138"/>
    </location>
</feature>
<dbReference type="PANTHER" id="PTHR21016">
    <property type="entry name" value="BETA-AMYLOID BINDING PROTEIN-RELATED"/>
    <property type="match status" value="1"/>
</dbReference>
<name>A0A1J4JHI4_9EUKA</name>
<organism evidence="11 12">
    <name type="scientific">Tritrichomonas foetus</name>
    <dbReference type="NCBI Taxonomy" id="1144522"/>
    <lineage>
        <taxon>Eukaryota</taxon>
        <taxon>Metamonada</taxon>
        <taxon>Parabasalia</taxon>
        <taxon>Tritrichomonadida</taxon>
        <taxon>Tritrichomonadidae</taxon>
        <taxon>Tritrichomonas</taxon>
    </lineage>
</organism>
<evidence type="ECO:0000256" key="4">
    <source>
        <dbReference type="ARBA" id="ARBA00022729"/>
    </source>
</evidence>
<feature type="chain" id="PRO_5013266855" evidence="9">
    <location>
        <begin position="16"/>
        <end position="182"/>
    </location>
</feature>
<dbReference type="VEuPathDB" id="TrichDB:TRFO_09599"/>
<dbReference type="Pfam" id="PF05154">
    <property type="entry name" value="TM2"/>
    <property type="match status" value="1"/>
</dbReference>
<keyword evidence="6 8" id="KW-0472">Membrane</keyword>
<dbReference type="PANTHER" id="PTHR21016:SF7">
    <property type="entry name" value="TM2 DOMAIN-CONTAINING PROTEIN 3"/>
    <property type="match status" value="1"/>
</dbReference>
<gene>
    <name evidence="11" type="primary">tm2d3</name>
    <name evidence="11" type="ORF">TRFO_09599</name>
</gene>
<evidence type="ECO:0000256" key="6">
    <source>
        <dbReference type="ARBA" id="ARBA00023136"/>
    </source>
</evidence>
<evidence type="ECO:0000313" key="12">
    <source>
        <dbReference type="Proteomes" id="UP000179807"/>
    </source>
</evidence>
<evidence type="ECO:0000256" key="7">
    <source>
        <dbReference type="ARBA" id="ARBA00023180"/>
    </source>
</evidence>
<keyword evidence="12" id="KW-1185">Reference proteome</keyword>
<dbReference type="EMBL" id="MLAK01001137">
    <property type="protein sequence ID" value="OHS97067.1"/>
    <property type="molecule type" value="Genomic_DNA"/>
</dbReference>
<comment type="subcellular location">
    <subcellularLocation>
        <location evidence="1">Membrane</location>
        <topology evidence="1">Multi-pass membrane protein</topology>
    </subcellularLocation>
</comment>
<evidence type="ECO:0000256" key="5">
    <source>
        <dbReference type="ARBA" id="ARBA00022989"/>
    </source>
</evidence>
<comment type="similarity">
    <text evidence="2">Belongs to the TM2 family.</text>
</comment>
<feature type="transmembrane region" description="Helical" evidence="8">
    <location>
        <begin position="144"/>
        <end position="171"/>
    </location>
</feature>
<dbReference type="AlphaFoldDB" id="A0A1J4JHI4"/>
<evidence type="ECO:0000256" key="9">
    <source>
        <dbReference type="SAM" id="SignalP"/>
    </source>
</evidence>
<keyword evidence="5 8" id="KW-1133">Transmembrane helix</keyword>
<feature type="signal peptide" evidence="9">
    <location>
        <begin position="1"/>
        <end position="15"/>
    </location>
</feature>
<evidence type="ECO:0000256" key="8">
    <source>
        <dbReference type="SAM" id="Phobius"/>
    </source>
</evidence>
<dbReference type="Proteomes" id="UP000179807">
    <property type="component" value="Unassembled WGS sequence"/>
</dbReference>
<accession>A0A1J4JHI4</accession>
<evidence type="ECO:0000313" key="11">
    <source>
        <dbReference type="EMBL" id="OHS97067.1"/>
    </source>
</evidence>
<dbReference type="GeneID" id="94829655"/>
<evidence type="ECO:0000256" key="2">
    <source>
        <dbReference type="ARBA" id="ARBA00008284"/>
    </source>
</evidence>
<keyword evidence="4 9" id="KW-0732">Signal</keyword>